<dbReference type="InterPro" id="IPR024079">
    <property type="entry name" value="MetalloPept_cat_dom_sf"/>
</dbReference>
<feature type="domain" description="DUF5117" evidence="3">
    <location>
        <begin position="107"/>
        <end position="276"/>
    </location>
</feature>
<dbReference type="Proteomes" id="UP000294830">
    <property type="component" value="Unassembled WGS sequence"/>
</dbReference>
<accession>A0A4R2E951</accession>
<proteinExistence type="predicted"/>
<dbReference type="Pfam" id="PF17162">
    <property type="entry name" value="DUF5118"/>
    <property type="match status" value="1"/>
</dbReference>
<evidence type="ECO:0000259" key="3">
    <source>
        <dbReference type="Pfam" id="PF17148"/>
    </source>
</evidence>
<feature type="signal peptide" evidence="1">
    <location>
        <begin position="1"/>
        <end position="22"/>
    </location>
</feature>
<evidence type="ECO:0000259" key="2">
    <source>
        <dbReference type="Pfam" id="PF16313"/>
    </source>
</evidence>
<reference evidence="5 6" key="1">
    <citation type="submission" date="2019-03" db="EMBL/GenBank/DDBJ databases">
        <title>Genomic Encyclopedia of Archaeal and Bacterial Type Strains, Phase II (KMG-II): from individual species to whole genera.</title>
        <authorList>
            <person name="Goeker M."/>
        </authorList>
    </citation>
    <scope>NUCLEOTIDE SEQUENCE [LARGE SCALE GENOMIC DNA]</scope>
    <source>
        <strain evidence="5 6">RL-C</strain>
    </source>
</reference>
<dbReference type="InterPro" id="IPR033428">
    <property type="entry name" value="DUF5118"/>
</dbReference>
<dbReference type="CDD" id="cd04276">
    <property type="entry name" value="ZnMc_MMP_like_2"/>
    <property type="match status" value="1"/>
</dbReference>
<dbReference type="PANTHER" id="PTHR38478:SF1">
    <property type="entry name" value="ZINC DEPENDENT METALLOPROTEASE DOMAIN LIPOPROTEIN"/>
    <property type="match status" value="1"/>
</dbReference>
<comment type="caution">
    <text evidence="5">The sequence shown here is derived from an EMBL/GenBank/DDBJ whole genome shotgun (WGS) entry which is preliminary data.</text>
</comment>
<dbReference type="InterPro" id="IPR032534">
    <property type="entry name" value="EcxA_zinc-bd"/>
</dbReference>
<feature type="domain" description="EcxA zinc-binding" evidence="2">
    <location>
        <begin position="410"/>
        <end position="712"/>
    </location>
</feature>
<feature type="domain" description="DUF5118" evidence="4">
    <location>
        <begin position="49"/>
        <end position="90"/>
    </location>
</feature>
<dbReference type="Gene3D" id="3.40.390.10">
    <property type="entry name" value="Collagenase (Catalytic Domain)"/>
    <property type="match status" value="1"/>
</dbReference>
<dbReference type="OrthoDB" id="9776599at2"/>
<evidence type="ECO:0000313" key="5">
    <source>
        <dbReference type="EMBL" id="TCN64753.1"/>
    </source>
</evidence>
<evidence type="ECO:0000256" key="1">
    <source>
        <dbReference type="SAM" id="SignalP"/>
    </source>
</evidence>
<dbReference type="Pfam" id="PF17148">
    <property type="entry name" value="DUF5117"/>
    <property type="match status" value="1"/>
</dbReference>
<sequence>MIINRLAVVTLALFTLSVGSYAQGSNPKKGRSTTTSSLEQITENKATSITDKAHVEAGFINVLKIKDSYYLSIPDSILGRDLLFAGRVEQISNNKQISAGQIRKDPILVRFQKKGNRIVIEYPQDYRIVNEKDPIAKAIDKNNITPEFQLFDIEETTKDRSYIVDVTKFFTDEIPYVSPLDGKIKSGRLEAKGVQIARMSVNDQTLEVSTVLPFVSDRDASKIILRYSLYLLPKVPMLARANDDRIGFFSKSKRIYESGQPVSTQQFIARWRIEPKPEDIEKFKKGELVVPAKPIVFYIDPVMPAKWRSYVKQGIEDWNRAFERIGFRNAIEAKDYPQNESSFDEFSFRYNCFRYLPVEEANASGEIYYDPRSGEIVRGDIFWYHNVIRLLQEWRYVQTAAADPKARTLNLDDATMGELIRYAVAHEMGHVLGLQHNMRASYAYPVDSLRSATFTQRYGTTASIMDYARNNYVAQPEDKGVKFTPPILGDFDYFSIKYGYQPILSASSTAEEVPTLEQWFKDNGSDPKYLYGGTTVARVMPDPSSQADALGDDAVKASTYGIKNLKVIVRNTAKWLYKETETPEIYESAYAAIFKQYSKELGHTLSYIGGAYEFSGTIGNLQAKQKVVDAEKQRQALAFAVNEIRSISWLNEKSLIPYIGSKADMLFQKQNDVVDDLLGNFIPSRIIANEGLGCSYTIEHYLNDLSSSILKAGAANDRYIQNLQIYYVQKLKALSENKEQKGTILSAAINAQIIGVKGMLTLRAEKLTNATEKKHVAYLLQILKS</sequence>
<gene>
    <name evidence="5" type="ORF">CLV25_11280</name>
</gene>
<dbReference type="PANTHER" id="PTHR38478">
    <property type="entry name" value="PEPTIDASE M1A AND M12B"/>
    <property type="match status" value="1"/>
</dbReference>
<keyword evidence="1" id="KW-0732">Signal</keyword>
<dbReference type="EMBL" id="SLWB01000012">
    <property type="protein sequence ID" value="TCN64753.1"/>
    <property type="molecule type" value="Genomic_DNA"/>
</dbReference>
<protein>
    <submittedName>
        <fullName evidence="5">Uncharacterized protein DUF5118</fullName>
    </submittedName>
</protein>
<evidence type="ECO:0000313" key="6">
    <source>
        <dbReference type="Proteomes" id="UP000294830"/>
    </source>
</evidence>
<dbReference type="GO" id="GO:0008237">
    <property type="term" value="F:metallopeptidase activity"/>
    <property type="evidence" value="ECO:0007669"/>
    <property type="project" value="InterPro"/>
</dbReference>
<dbReference type="Pfam" id="PF16313">
    <property type="entry name" value="DUF4953"/>
    <property type="match status" value="1"/>
</dbReference>
<name>A0A4R2E951_9BACT</name>
<organism evidence="5 6">
    <name type="scientific">Acetobacteroides hydrogenigenes</name>
    <dbReference type="NCBI Taxonomy" id="979970"/>
    <lineage>
        <taxon>Bacteria</taxon>
        <taxon>Pseudomonadati</taxon>
        <taxon>Bacteroidota</taxon>
        <taxon>Bacteroidia</taxon>
        <taxon>Bacteroidales</taxon>
        <taxon>Rikenellaceae</taxon>
        <taxon>Acetobacteroides</taxon>
    </lineage>
</organism>
<dbReference type="InterPro" id="IPR033413">
    <property type="entry name" value="DUF5117"/>
</dbReference>
<dbReference type="InterPro" id="IPR034032">
    <property type="entry name" value="Zn_MMP-like_bac"/>
</dbReference>
<dbReference type="SUPFAM" id="SSF55486">
    <property type="entry name" value="Metalloproteases ('zincins'), catalytic domain"/>
    <property type="match status" value="1"/>
</dbReference>
<keyword evidence="6" id="KW-1185">Reference proteome</keyword>
<dbReference type="RefSeq" id="WP_131839894.1">
    <property type="nucleotide sequence ID" value="NZ_SLWB01000012.1"/>
</dbReference>
<feature type="chain" id="PRO_5020258622" evidence="1">
    <location>
        <begin position="23"/>
        <end position="785"/>
    </location>
</feature>
<dbReference type="AlphaFoldDB" id="A0A4R2E951"/>
<evidence type="ECO:0000259" key="4">
    <source>
        <dbReference type="Pfam" id="PF17162"/>
    </source>
</evidence>